<dbReference type="Proteomes" id="UP000003340">
    <property type="component" value="Unassembled WGS sequence"/>
</dbReference>
<dbReference type="EMBL" id="ACEC01000098">
    <property type="protein sequence ID" value="EEG29491.1"/>
    <property type="molecule type" value="Genomic_DNA"/>
</dbReference>
<evidence type="ECO:0000313" key="1">
    <source>
        <dbReference type="EMBL" id="EEG29491.1"/>
    </source>
</evidence>
<organism evidence="1 2">
    <name type="scientific">[Clostridium] methylpentosum DSM 5476</name>
    <dbReference type="NCBI Taxonomy" id="537013"/>
    <lineage>
        <taxon>Bacteria</taxon>
        <taxon>Bacillati</taxon>
        <taxon>Bacillota</taxon>
        <taxon>Clostridia</taxon>
        <taxon>Eubacteriales</taxon>
        <taxon>Oscillospiraceae</taxon>
        <taxon>Oscillospiraceae incertae sedis</taxon>
    </lineage>
</organism>
<dbReference type="HOGENOM" id="CLU_2804893_0_0_9"/>
<dbReference type="STRING" id="537013.CLOSTMETH_02889"/>
<keyword evidence="2" id="KW-1185">Reference proteome</keyword>
<evidence type="ECO:0000313" key="2">
    <source>
        <dbReference type="Proteomes" id="UP000003340"/>
    </source>
</evidence>
<accession>C0EG96</accession>
<sequence length="67" mass="7298">MQRILHRYSREVGKTAGRGQSRRAADNGIFLESSLASSNPFHDVTSAASGLGLYLHRKSTGFAEGIY</sequence>
<dbReference type="AlphaFoldDB" id="C0EG96"/>
<comment type="caution">
    <text evidence="1">The sequence shown here is derived from an EMBL/GenBank/DDBJ whole genome shotgun (WGS) entry which is preliminary data.</text>
</comment>
<name>C0EG96_9FIRM</name>
<protein>
    <submittedName>
        <fullName evidence="1">Uncharacterized protein</fullName>
    </submittedName>
</protein>
<reference evidence="1 2" key="1">
    <citation type="submission" date="2009-01" db="EMBL/GenBank/DDBJ databases">
        <authorList>
            <person name="Fulton L."/>
            <person name="Clifton S."/>
            <person name="Fulton B."/>
            <person name="Xu J."/>
            <person name="Minx P."/>
            <person name="Pepin K.H."/>
            <person name="Johnson M."/>
            <person name="Bhonagiri V."/>
            <person name="Nash W.E."/>
            <person name="Mardis E.R."/>
            <person name="Wilson R.K."/>
        </authorList>
    </citation>
    <scope>NUCLEOTIDE SEQUENCE [LARGE SCALE GENOMIC DNA]</scope>
    <source>
        <strain evidence="1 2">DSM 5476</strain>
    </source>
</reference>
<gene>
    <name evidence="1" type="ORF">CLOSTMETH_02889</name>
</gene>
<proteinExistence type="predicted"/>
<reference evidence="1 2" key="2">
    <citation type="submission" date="2009-02" db="EMBL/GenBank/DDBJ databases">
        <title>Draft genome sequence of Clostridium methylpentosum (DSM 5476).</title>
        <authorList>
            <person name="Sudarsanam P."/>
            <person name="Ley R."/>
            <person name="Guruge J."/>
            <person name="Turnbaugh P.J."/>
            <person name="Mahowald M."/>
            <person name="Liep D."/>
            <person name="Gordon J."/>
        </authorList>
    </citation>
    <scope>NUCLEOTIDE SEQUENCE [LARGE SCALE GENOMIC DNA]</scope>
    <source>
        <strain evidence="1 2">DSM 5476</strain>
    </source>
</reference>